<organism evidence="5 6">
    <name type="scientific">Dillenia turbinata</name>
    <dbReference type="NCBI Taxonomy" id="194707"/>
    <lineage>
        <taxon>Eukaryota</taxon>
        <taxon>Viridiplantae</taxon>
        <taxon>Streptophyta</taxon>
        <taxon>Embryophyta</taxon>
        <taxon>Tracheophyta</taxon>
        <taxon>Spermatophyta</taxon>
        <taxon>Magnoliopsida</taxon>
        <taxon>eudicotyledons</taxon>
        <taxon>Gunneridae</taxon>
        <taxon>Pentapetalae</taxon>
        <taxon>Dilleniales</taxon>
        <taxon>Dilleniaceae</taxon>
        <taxon>Dillenia</taxon>
    </lineage>
</organism>
<name>A0AAN8Z2H2_9MAGN</name>
<evidence type="ECO:0000259" key="4">
    <source>
        <dbReference type="Pfam" id="PF25598"/>
    </source>
</evidence>
<dbReference type="InterPro" id="IPR011989">
    <property type="entry name" value="ARM-like"/>
</dbReference>
<dbReference type="Pfam" id="PF25598">
    <property type="entry name" value="ARM_PUB"/>
    <property type="match status" value="1"/>
</dbReference>
<feature type="domain" description="U-box" evidence="4">
    <location>
        <begin position="58"/>
        <end position="281"/>
    </location>
</feature>
<protein>
    <submittedName>
        <fullName evidence="5">Armadillo</fullName>
    </submittedName>
</protein>
<keyword evidence="1" id="KW-0677">Repeat</keyword>
<feature type="repeat" description="ARM" evidence="3">
    <location>
        <begin position="210"/>
        <end position="253"/>
    </location>
</feature>
<dbReference type="InterPro" id="IPR016024">
    <property type="entry name" value="ARM-type_fold"/>
</dbReference>
<dbReference type="Gene3D" id="1.25.10.10">
    <property type="entry name" value="Leucine-rich Repeat Variant"/>
    <property type="match status" value="2"/>
</dbReference>
<dbReference type="AlphaFoldDB" id="A0AAN8Z2H2"/>
<dbReference type="PANTHER" id="PTHR23315">
    <property type="entry name" value="U BOX DOMAIN-CONTAINING"/>
    <property type="match status" value="1"/>
</dbReference>
<evidence type="ECO:0000256" key="1">
    <source>
        <dbReference type="ARBA" id="ARBA00022737"/>
    </source>
</evidence>
<comment type="caution">
    <text evidence="5">The sequence shown here is derived from an EMBL/GenBank/DDBJ whole genome shotgun (WGS) entry which is preliminary data.</text>
</comment>
<evidence type="ECO:0000256" key="2">
    <source>
        <dbReference type="ARBA" id="ARBA00022786"/>
    </source>
</evidence>
<dbReference type="Proteomes" id="UP001370490">
    <property type="component" value="Unassembled WGS sequence"/>
</dbReference>
<dbReference type="EMBL" id="JBAMMX010000019">
    <property type="protein sequence ID" value="KAK6922171.1"/>
    <property type="molecule type" value="Genomic_DNA"/>
</dbReference>
<dbReference type="InterPro" id="IPR000225">
    <property type="entry name" value="Armadillo"/>
</dbReference>
<keyword evidence="2" id="KW-0833">Ubl conjugation pathway</keyword>
<proteinExistence type="predicted"/>
<accession>A0AAN8Z2H2</accession>
<dbReference type="PROSITE" id="PS50176">
    <property type="entry name" value="ARM_REPEAT"/>
    <property type="match status" value="2"/>
</dbReference>
<gene>
    <name evidence="5" type="ORF">RJ641_012678</name>
</gene>
<feature type="repeat" description="ARM" evidence="3">
    <location>
        <begin position="85"/>
        <end position="127"/>
    </location>
</feature>
<evidence type="ECO:0000313" key="5">
    <source>
        <dbReference type="EMBL" id="KAK6922171.1"/>
    </source>
</evidence>
<dbReference type="SMART" id="SM00185">
    <property type="entry name" value="ARM"/>
    <property type="match status" value="3"/>
</dbReference>
<dbReference type="PANTHER" id="PTHR23315:SF307">
    <property type="entry name" value="U-BOX DOMAIN-CONTAINING PROTEIN 19"/>
    <property type="match status" value="1"/>
</dbReference>
<sequence>MQRLVLQYASENGIQKTKPKNKKCGVSRTANACSKAAQEAMIMVSGFLACKLAVGSDEEKNKAAFEIRLLAKASIFNRSCLAQSGTIPHLLTLLSSVDSNIQENAIGAPYNLSKYSKTKAIIVENKGLKLILEVLKNGLKIESRNLAAAILFYLSSVEECRMLIGKMSEVFSALPELIKGGADCSKKNALVAIFGLLVSPENHWRVISAGAIPLLVEILKNSEREEIVTNSLAVLATLAAKPVGTLAILRRGAVDIVVEIFGSSTSNAAKECCVPLLLALCINGGVPLIGMLVMKTSLMGPLYTLLSEGTAQSSCAVAQA</sequence>
<dbReference type="SUPFAM" id="SSF48371">
    <property type="entry name" value="ARM repeat"/>
    <property type="match status" value="1"/>
</dbReference>
<dbReference type="InterPro" id="IPR058678">
    <property type="entry name" value="ARM_PUB"/>
</dbReference>
<evidence type="ECO:0000256" key="3">
    <source>
        <dbReference type="PROSITE-ProRule" id="PRU00259"/>
    </source>
</evidence>
<keyword evidence="6" id="KW-1185">Reference proteome</keyword>
<evidence type="ECO:0000313" key="6">
    <source>
        <dbReference type="Proteomes" id="UP001370490"/>
    </source>
</evidence>
<reference evidence="5 6" key="1">
    <citation type="submission" date="2023-12" db="EMBL/GenBank/DDBJ databases">
        <title>A high-quality genome assembly for Dillenia turbinata (Dilleniales).</title>
        <authorList>
            <person name="Chanderbali A."/>
        </authorList>
    </citation>
    <scope>NUCLEOTIDE SEQUENCE [LARGE SCALE GENOMIC DNA]</scope>
    <source>
        <strain evidence="5">LSX21</strain>
        <tissue evidence="5">Leaf</tissue>
    </source>
</reference>